<name>A0A1E3G1U8_9BACT</name>
<dbReference type="PROSITE" id="PS50126">
    <property type="entry name" value="S1"/>
    <property type="match status" value="1"/>
</dbReference>
<dbReference type="NCBIfam" id="TIGR00757">
    <property type="entry name" value="RNaseEG"/>
    <property type="match status" value="1"/>
</dbReference>
<evidence type="ECO:0000313" key="7">
    <source>
        <dbReference type="EMBL" id="ODN30227.1"/>
    </source>
</evidence>
<dbReference type="GO" id="GO:0005737">
    <property type="term" value="C:cytoplasm"/>
    <property type="evidence" value="ECO:0007669"/>
    <property type="project" value="TreeGrafter"/>
</dbReference>
<dbReference type="GO" id="GO:0004540">
    <property type="term" value="F:RNA nuclease activity"/>
    <property type="evidence" value="ECO:0007669"/>
    <property type="project" value="InterPro"/>
</dbReference>
<keyword evidence="3" id="KW-0378">Hydrolase</keyword>
<keyword evidence="2" id="KW-0479">Metal-binding</keyword>
<dbReference type="GO" id="GO:0006364">
    <property type="term" value="P:rRNA processing"/>
    <property type="evidence" value="ECO:0007669"/>
    <property type="project" value="TreeGrafter"/>
</dbReference>
<dbReference type="PANTHER" id="PTHR30001:SF0">
    <property type="entry name" value="RIBONUCLEASE G"/>
    <property type="match status" value="1"/>
</dbReference>
<gene>
    <name evidence="7" type="ORF">A4H02_06615</name>
</gene>
<dbReference type="InterPro" id="IPR012340">
    <property type="entry name" value="NA-bd_OB-fold"/>
</dbReference>
<dbReference type="GO" id="GO:0003723">
    <property type="term" value="F:RNA binding"/>
    <property type="evidence" value="ECO:0007669"/>
    <property type="project" value="UniProtKB-KW"/>
</dbReference>
<dbReference type="STRING" id="1008305.A4H02_06615"/>
<proteinExistence type="predicted"/>
<dbReference type="GO" id="GO:0016787">
    <property type="term" value="F:hydrolase activity"/>
    <property type="evidence" value="ECO:0007669"/>
    <property type="project" value="UniProtKB-KW"/>
</dbReference>
<dbReference type="SUPFAM" id="SSF50249">
    <property type="entry name" value="Nucleic acid-binding proteins"/>
    <property type="match status" value="1"/>
</dbReference>
<keyword evidence="5" id="KW-0694">RNA-binding</keyword>
<comment type="caution">
    <text evidence="7">The sequence shown here is derived from an EMBL/GenBank/DDBJ whole genome shotgun (WGS) entry which is preliminary data.</text>
</comment>
<protein>
    <submittedName>
        <fullName evidence="7">Ribonuclease</fullName>
    </submittedName>
</protein>
<organism evidence="7 8">
    <name type="scientific">Fervidobacterium thailandense</name>
    <dbReference type="NCBI Taxonomy" id="1008305"/>
    <lineage>
        <taxon>Bacteria</taxon>
        <taxon>Thermotogati</taxon>
        <taxon>Thermotogota</taxon>
        <taxon>Thermotogae</taxon>
        <taxon>Thermotogales</taxon>
        <taxon>Fervidobacteriaceae</taxon>
        <taxon>Fervidobacterium</taxon>
    </lineage>
</organism>
<evidence type="ECO:0000256" key="4">
    <source>
        <dbReference type="ARBA" id="ARBA00022842"/>
    </source>
</evidence>
<dbReference type="GO" id="GO:0046872">
    <property type="term" value="F:metal ion binding"/>
    <property type="evidence" value="ECO:0007669"/>
    <property type="project" value="UniProtKB-KW"/>
</dbReference>
<dbReference type="CDD" id="cd04453">
    <property type="entry name" value="S1_RNase_E"/>
    <property type="match status" value="1"/>
</dbReference>
<evidence type="ECO:0000313" key="8">
    <source>
        <dbReference type="Proteomes" id="UP000094570"/>
    </source>
</evidence>
<feature type="domain" description="S1 motif" evidence="6">
    <location>
        <begin position="39"/>
        <end position="117"/>
    </location>
</feature>
<dbReference type="RefSeq" id="WP_071608646.1">
    <property type="nucleotide sequence ID" value="NZ_CP140110.1"/>
</dbReference>
<reference evidence="8" key="1">
    <citation type="submission" date="2016-04" db="EMBL/GenBank/DDBJ databases">
        <title>The genome sequence project of a novel Fervidobacterium isolate from a hot spring in Thailand.</title>
        <authorList>
            <person name="Gonzalez J.M."/>
            <person name="Cuecas A."/>
            <person name="Kanoksilapatham W."/>
        </authorList>
    </citation>
    <scope>NUCLEOTIDE SEQUENCE [LARGE SCALE GENOMIC DNA]</scope>
    <source>
        <strain evidence="8">FC2004</strain>
    </source>
</reference>
<dbReference type="InterPro" id="IPR003029">
    <property type="entry name" value="S1_domain"/>
</dbReference>
<evidence type="ECO:0000256" key="1">
    <source>
        <dbReference type="ARBA" id="ARBA00001946"/>
    </source>
</evidence>
<sequence length="462" mass="52890">MILILNRNQLSGETQAALMDNGKLMEIYLGHDEEDEPAGSIYVGRVERIVPGLDAAFVKIGADSNAFLRLKDVKKEYMEFFGVTKLHEGQKVLVQVKKESVGMKGPQVTTNVALVGRYVILLPFSKNIGVSRKLEENEREKLRALAKKLQEETGMGIILRTAAVDVNDETLIEEIYELQAKWRDIISLFKRSRKPKLLLKEADTDEFLIREFLRREVTEVVTNFHGHRDLIRKFDKKIPVKVVEGDTFEAFDVKNKLLEVYRRRIMLPSGGEIVIDKTEALTVIDVNSGRYVATDDHERLSEVINTEAAVEICRILRLRNIGGIILVDFIDMKDDATKQRVIEVLKREVAKDRNRVELYGFTKLGLFEMARKRTSKSLDEKLLSICPVCGGTGKIKSAQTVIQELFADLQDKPKNAKELILKVHPYLKQYISKTDLKEKLKVNVHIHYTHTDPNTYEITWRV</sequence>
<dbReference type="Pfam" id="PF10150">
    <property type="entry name" value="RNase_E_G"/>
    <property type="match status" value="1"/>
</dbReference>
<dbReference type="InterPro" id="IPR019307">
    <property type="entry name" value="RNA-bd_AU-1/RNase_E/G"/>
</dbReference>
<dbReference type="AlphaFoldDB" id="A0A1E3G1U8"/>
<dbReference type="PANTHER" id="PTHR30001">
    <property type="entry name" value="RIBONUCLEASE"/>
    <property type="match status" value="1"/>
</dbReference>
<evidence type="ECO:0000256" key="5">
    <source>
        <dbReference type="ARBA" id="ARBA00022884"/>
    </source>
</evidence>
<dbReference type="EMBL" id="LWAF01000009">
    <property type="protein sequence ID" value="ODN30227.1"/>
    <property type="molecule type" value="Genomic_DNA"/>
</dbReference>
<dbReference type="Gene3D" id="2.40.50.140">
    <property type="entry name" value="Nucleic acid-binding proteins"/>
    <property type="match status" value="1"/>
</dbReference>
<accession>A0A1E3G1U8</accession>
<evidence type="ECO:0000256" key="3">
    <source>
        <dbReference type="ARBA" id="ARBA00022801"/>
    </source>
</evidence>
<dbReference type="Proteomes" id="UP000094570">
    <property type="component" value="Unassembled WGS sequence"/>
</dbReference>
<keyword evidence="4" id="KW-0460">Magnesium</keyword>
<dbReference type="OrthoDB" id="9804278at2"/>
<dbReference type="InterPro" id="IPR004659">
    <property type="entry name" value="RNase_E/G"/>
</dbReference>
<keyword evidence="8" id="KW-1185">Reference proteome</keyword>
<evidence type="ECO:0000256" key="2">
    <source>
        <dbReference type="ARBA" id="ARBA00022723"/>
    </source>
</evidence>
<comment type="cofactor">
    <cofactor evidence="1">
        <name>Mg(2+)</name>
        <dbReference type="ChEBI" id="CHEBI:18420"/>
    </cofactor>
</comment>
<evidence type="ECO:0000259" key="6">
    <source>
        <dbReference type="PROSITE" id="PS50126"/>
    </source>
</evidence>